<reference evidence="1" key="1">
    <citation type="submission" date="2020-08" db="EMBL/GenBank/DDBJ databases">
        <title>Sulfitobacter aestuariivivens sp. nov., isolated from a tidal flat.</title>
        <authorList>
            <person name="Park S."/>
            <person name="Yoon J.-H."/>
        </authorList>
    </citation>
    <scope>NUCLEOTIDE SEQUENCE</scope>
    <source>
        <strain evidence="1">TSTF-M16</strain>
    </source>
</reference>
<protein>
    <recommendedName>
        <fullName evidence="3">Opine dehydrogenase domain-containing protein</fullName>
    </recommendedName>
</protein>
<dbReference type="EMBL" id="JACTAG010000002">
    <property type="protein sequence ID" value="MBD3665178.1"/>
    <property type="molecule type" value="Genomic_DNA"/>
</dbReference>
<evidence type="ECO:0008006" key="3">
    <source>
        <dbReference type="Google" id="ProtNLM"/>
    </source>
</evidence>
<keyword evidence="2" id="KW-1185">Reference proteome</keyword>
<dbReference type="SUPFAM" id="SSF48179">
    <property type="entry name" value="6-phosphogluconate dehydrogenase C-terminal domain-like"/>
    <property type="match status" value="1"/>
</dbReference>
<dbReference type="Gene3D" id="3.40.50.720">
    <property type="entry name" value="NAD(P)-binding Rossmann-like Domain"/>
    <property type="match status" value="1"/>
</dbReference>
<accession>A0A927D4V1</accession>
<proteinExistence type="predicted"/>
<dbReference type="AlphaFoldDB" id="A0A927D4V1"/>
<dbReference type="InterPro" id="IPR036291">
    <property type="entry name" value="NAD(P)-bd_dom_sf"/>
</dbReference>
<organism evidence="1 2">
    <name type="scientific">Sulfitobacter aestuariivivens</name>
    <dbReference type="NCBI Taxonomy" id="2766981"/>
    <lineage>
        <taxon>Bacteria</taxon>
        <taxon>Pseudomonadati</taxon>
        <taxon>Pseudomonadota</taxon>
        <taxon>Alphaproteobacteria</taxon>
        <taxon>Rhodobacterales</taxon>
        <taxon>Roseobacteraceae</taxon>
        <taxon>Sulfitobacter</taxon>
    </lineage>
</organism>
<evidence type="ECO:0000313" key="1">
    <source>
        <dbReference type="EMBL" id="MBD3665178.1"/>
    </source>
</evidence>
<dbReference type="Gene3D" id="1.10.1040.10">
    <property type="entry name" value="N-(1-d-carboxylethyl)-l-norvaline Dehydrogenase, domain 2"/>
    <property type="match status" value="1"/>
</dbReference>
<dbReference type="RefSeq" id="WP_191076171.1">
    <property type="nucleotide sequence ID" value="NZ_JACTAG010000002.1"/>
</dbReference>
<dbReference type="InterPro" id="IPR008927">
    <property type="entry name" value="6-PGluconate_DH-like_C_sf"/>
</dbReference>
<comment type="caution">
    <text evidence="1">The sequence shown here is derived from an EMBL/GenBank/DDBJ whole genome shotgun (WGS) entry which is preliminary data.</text>
</comment>
<dbReference type="SUPFAM" id="SSF51735">
    <property type="entry name" value="NAD(P)-binding Rossmann-fold domains"/>
    <property type="match status" value="1"/>
</dbReference>
<evidence type="ECO:0000313" key="2">
    <source>
        <dbReference type="Proteomes" id="UP000635142"/>
    </source>
</evidence>
<dbReference type="InterPro" id="IPR013328">
    <property type="entry name" value="6PGD_dom2"/>
</dbReference>
<sequence length="394" mass="40758">MPADFEDFARAATRRRSDTVAQTPPLSRVAVLGGGADARLIAALSLAAGCDVTLFSAYGRELELMRASSGIALRDAGPIGSYHVDRGASSIVLTAELDAAVQDAEVVFLTGPIHKQRTYAMVLADHLSDGQILVLAPARSLGAVEAAWMLRLGGCTADVTLVEAQGLPFWYRAEGATLHLSEAGAMAAATLPQGRGDAIGRLQSILPNLEARESVLASGFFDLSAAVEIPALVMGGAGLASGGVSVPMGGTPLPENKTFAALIGADQMRLIETLADERRAVARAFGVRGLPETGHWIAAFAGATRGEGARPIPDRDTARAMLRDGVIGSLVPLASAAELTDVDVPQTRALMAIAGAILDADVAASGRRLDTMGITARNLDDARRTFDALTAGGR</sequence>
<gene>
    <name evidence="1" type="ORF">H9Q16_14685</name>
</gene>
<dbReference type="Proteomes" id="UP000635142">
    <property type="component" value="Unassembled WGS sequence"/>
</dbReference>
<name>A0A927D4V1_9RHOB</name>